<proteinExistence type="predicted"/>
<protein>
    <submittedName>
        <fullName evidence="2">DUF5020 domain-containing protein</fullName>
    </submittedName>
</protein>
<dbReference type="InterPro" id="IPR036777">
    <property type="entry name" value="Channel_Tsx-like_sf"/>
</dbReference>
<dbReference type="EMBL" id="BPTR01000001">
    <property type="protein sequence ID" value="GJG28939.1"/>
    <property type="molecule type" value="Genomic_DNA"/>
</dbReference>
<evidence type="ECO:0000256" key="1">
    <source>
        <dbReference type="SAM" id="SignalP"/>
    </source>
</evidence>
<sequence length="251" mass="29016">MKSQLKNKILAIVLTSVGVTASAQNVQLHYDMGHVLNGNLTSRPSVTTTVEMFKPDAWGSTFMFTDINYQRDGVEGAYWEISREFHVSKNKQWAVHVEYNGGLSSNEKTWDATRFQHAVLAGGAWNWHSADFTKTFSLQAMYKYYFKNRHYGARPFSGFQLTEVWSINFLNRLCTFSGFNDLWYDPNVNGKLIWLSEPQFWFNLNTIKGWDKINLSVGTEVELSNNFVWNDQGQNNRFYAIPTLALKWAFN</sequence>
<dbReference type="RefSeq" id="WP_006281957.1">
    <property type="nucleotide sequence ID" value="NZ_BPTR01000001.1"/>
</dbReference>
<keyword evidence="1" id="KW-0732">Signal</keyword>
<name>A0AA37HZQ5_SEGBR</name>
<feature type="signal peptide" evidence="1">
    <location>
        <begin position="1"/>
        <end position="23"/>
    </location>
</feature>
<dbReference type="Proteomes" id="UP000887043">
    <property type="component" value="Unassembled WGS sequence"/>
</dbReference>
<gene>
    <name evidence="2" type="ORF">PRRU23_26390</name>
</gene>
<dbReference type="Pfam" id="PF16412">
    <property type="entry name" value="DUF5020"/>
    <property type="match status" value="1"/>
</dbReference>
<organism evidence="2 3">
    <name type="scientific">Segatella bryantii</name>
    <name type="common">Prevotella bryantii</name>
    <dbReference type="NCBI Taxonomy" id="77095"/>
    <lineage>
        <taxon>Bacteria</taxon>
        <taxon>Pseudomonadati</taxon>
        <taxon>Bacteroidota</taxon>
        <taxon>Bacteroidia</taxon>
        <taxon>Bacteroidales</taxon>
        <taxon>Prevotellaceae</taxon>
        <taxon>Segatella</taxon>
    </lineage>
</organism>
<feature type="chain" id="PRO_5041464997" evidence="1">
    <location>
        <begin position="24"/>
        <end position="251"/>
    </location>
</feature>
<dbReference type="SUPFAM" id="SSF111364">
    <property type="entry name" value="Tsx-like channel"/>
    <property type="match status" value="1"/>
</dbReference>
<accession>A0AA37HZQ5</accession>
<dbReference type="GO" id="GO:0009279">
    <property type="term" value="C:cell outer membrane"/>
    <property type="evidence" value="ECO:0007669"/>
    <property type="project" value="InterPro"/>
</dbReference>
<comment type="caution">
    <text evidence="2">The sequence shown here is derived from an EMBL/GenBank/DDBJ whole genome shotgun (WGS) entry which is preliminary data.</text>
</comment>
<evidence type="ECO:0000313" key="2">
    <source>
        <dbReference type="EMBL" id="GJG28939.1"/>
    </source>
</evidence>
<evidence type="ECO:0000313" key="3">
    <source>
        <dbReference type="Proteomes" id="UP000887043"/>
    </source>
</evidence>
<reference evidence="2" key="1">
    <citation type="submission" date="2021-08" db="EMBL/GenBank/DDBJ databases">
        <title>Prevotella lacticifex sp. nov., isolated from rumen of cow.</title>
        <authorList>
            <person name="Shinkai T."/>
            <person name="Ikeyama N."/>
            <person name="Kumagai M."/>
            <person name="Ohmori H."/>
            <person name="Sakamoto M."/>
            <person name="Ohkuma M."/>
            <person name="Mitsumori M."/>
        </authorList>
    </citation>
    <scope>NUCLEOTIDE SEQUENCE</scope>
    <source>
        <strain evidence="2">DSM 11371</strain>
    </source>
</reference>
<dbReference type="AlphaFoldDB" id="A0AA37HZQ5"/>